<sequence>MEPSLTSDVFVLKRKPNWSEKELLTLSEKVTSNIKIIKGQFGPSLTINDKNACWAHINESVNAVNPSHVSRSVADCKKKWQDLQAATKKKAATRRSEARATGGGPPPVCNFKPWESTVLQTLTKTQVEGIEGGVDTLEDDQFGPSTSNPSDTDVATTCVEGATIPEHQAEDEGTDNESGVYQISRVRLLVLLQMTSKSV</sequence>
<dbReference type="AlphaFoldDB" id="A0A6J8AM09"/>
<reference evidence="3 4" key="1">
    <citation type="submission" date="2020-06" db="EMBL/GenBank/DDBJ databases">
        <authorList>
            <person name="Li R."/>
            <person name="Bekaert M."/>
        </authorList>
    </citation>
    <scope>NUCLEOTIDE SEQUENCE [LARGE SCALE GENOMIC DNA]</scope>
    <source>
        <strain evidence="4">wild</strain>
    </source>
</reference>
<evidence type="ECO:0000259" key="2">
    <source>
        <dbReference type="Pfam" id="PF13873"/>
    </source>
</evidence>
<dbReference type="EMBL" id="CACVKT020001609">
    <property type="protein sequence ID" value="CAC5369691.1"/>
    <property type="molecule type" value="Genomic_DNA"/>
</dbReference>
<dbReference type="PANTHER" id="PTHR23098:SF16">
    <property type="entry name" value="REGULATORY PROTEIN ZESTE"/>
    <property type="match status" value="1"/>
</dbReference>
<evidence type="ECO:0000256" key="1">
    <source>
        <dbReference type="SAM" id="MobiDB-lite"/>
    </source>
</evidence>
<protein>
    <recommendedName>
        <fullName evidence="2">Myb/SANT-like DNA-binding domain-containing protein</fullName>
    </recommendedName>
</protein>
<gene>
    <name evidence="3" type="ORF">MCOR_8806</name>
</gene>
<dbReference type="Pfam" id="PF13873">
    <property type="entry name" value="Myb_DNA-bind_5"/>
    <property type="match status" value="1"/>
</dbReference>
<dbReference type="InterPro" id="IPR028002">
    <property type="entry name" value="Myb_DNA-bind_5"/>
</dbReference>
<feature type="region of interest" description="Disordered" evidence="1">
    <location>
        <begin position="86"/>
        <end position="110"/>
    </location>
</feature>
<dbReference type="Proteomes" id="UP000507470">
    <property type="component" value="Unassembled WGS sequence"/>
</dbReference>
<dbReference type="PANTHER" id="PTHR23098">
    <property type="entry name" value="AGAP001331-PA-RELATED"/>
    <property type="match status" value="1"/>
</dbReference>
<evidence type="ECO:0000313" key="4">
    <source>
        <dbReference type="Proteomes" id="UP000507470"/>
    </source>
</evidence>
<evidence type="ECO:0000313" key="3">
    <source>
        <dbReference type="EMBL" id="CAC5369691.1"/>
    </source>
</evidence>
<proteinExistence type="predicted"/>
<name>A0A6J8AM09_MYTCO</name>
<dbReference type="OrthoDB" id="6147913at2759"/>
<feature type="domain" description="Myb/SANT-like DNA-binding" evidence="2">
    <location>
        <begin position="14"/>
        <end position="92"/>
    </location>
</feature>
<accession>A0A6J8AM09</accession>
<keyword evidence="4" id="KW-1185">Reference proteome</keyword>
<dbReference type="GO" id="GO:0005634">
    <property type="term" value="C:nucleus"/>
    <property type="evidence" value="ECO:0007669"/>
    <property type="project" value="TreeGrafter"/>
</dbReference>
<organism evidence="3 4">
    <name type="scientific">Mytilus coruscus</name>
    <name type="common">Sea mussel</name>
    <dbReference type="NCBI Taxonomy" id="42192"/>
    <lineage>
        <taxon>Eukaryota</taxon>
        <taxon>Metazoa</taxon>
        <taxon>Spiralia</taxon>
        <taxon>Lophotrochozoa</taxon>
        <taxon>Mollusca</taxon>
        <taxon>Bivalvia</taxon>
        <taxon>Autobranchia</taxon>
        <taxon>Pteriomorphia</taxon>
        <taxon>Mytilida</taxon>
        <taxon>Mytiloidea</taxon>
        <taxon>Mytilidae</taxon>
        <taxon>Mytilinae</taxon>
        <taxon>Mytilus</taxon>
    </lineage>
</organism>